<dbReference type="AlphaFoldDB" id="A0A5S3VC18"/>
<comment type="caution">
    <text evidence="4">The sequence shown here is derived from an EMBL/GenBank/DDBJ whole genome shotgun (WGS) entry which is preliminary data.</text>
</comment>
<dbReference type="PROSITE" id="PS51257">
    <property type="entry name" value="PROKAR_LIPOPROTEIN"/>
    <property type="match status" value="1"/>
</dbReference>
<keyword evidence="2" id="KW-0677">Repeat</keyword>
<dbReference type="Proteomes" id="UP000307164">
    <property type="component" value="Unassembled WGS sequence"/>
</dbReference>
<dbReference type="InterPro" id="IPR036322">
    <property type="entry name" value="WD40_repeat_dom_sf"/>
</dbReference>
<dbReference type="OrthoDB" id="6376713at2"/>
<dbReference type="PANTHER" id="PTHR19857">
    <property type="entry name" value="MITOCHONDRIAL DIVISION PROTEIN 1-RELATED"/>
    <property type="match status" value="1"/>
</dbReference>
<name>A0A5S3VC18_9GAMM</name>
<dbReference type="Pfam" id="PF00400">
    <property type="entry name" value="WD40"/>
    <property type="match status" value="1"/>
</dbReference>
<dbReference type="Gene3D" id="2.130.10.10">
    <property type="entry name" value="YVTN repeat-like/Quinoprotein amine dehydrogenase"/>
    <property type="match status" value="2"/>
</dbReference>
<dbReference type="InterPro" id="IPR015943">
    <property type="entry name" value="WD40/YVTN_repeat-like_dom_sf"/>
</dbReference>
<keyword evidence="6" id="KW-1185">Reference proteome</keyword>
<evidence type="ECO:0000256" key="2">
    <source>
        <dbReference type="ARBA" id="ARBA00022737"/>
    </source>
</evidence>
<dbReference type="Proteomes" id="UP000307217">
    <property type="component" value="Unassembled WGS sequence"/>
</dbReference>
<gene>
    <name evidence="4" type="ORF">CWC19_03970</name>
    <name evidence="5" type="ORF">CWC20_07480</name>
</gene>
<dbReference type="InterPro" id="IPR001680">
    <property type="entry name" value="WD40_rpt"/>
</dbReference>
<dbReference type="RefSeq" id="WP_138590201.1">
    <property type="nucleotide sequence ID" value="NZ_PNBW01000034.1"/>
</dbReference>
<dbReference type="EMBL" id="PNBX01000014">
    <property type="protein sequence ID" value="TMO69616.1"/>
    <property type="molecule type" value="Genomic_DNA"/>
</dbReference>
<evidence type="ECO:0000313" key="7">
    <source>
        <dbReference type="Proteomes" id="UP000307217"/>
    </source>
</evidence>
<dbReference type="PROSITE" id="PS50294">
    <property type="entry name" value="WD_REPEATS_REGION"/>
    <property type="match status" value="1"/>
</dbReference>
<protein>
    <submittedName>
        <fullName evidence="4">Uncharacterized protein</fullName>
    </submittedName>
</protein>
<dbReference type="SMART" id="SM00320">
    <property type="entry name" value="WD40"/>
    <property type="match status" value="5"/>
</dbReference>
<dbReference type="PROSITE" id="PS50082">
    <property type="entry name" value="WD_REPEATS_2"/>
    <property type="match status" value="1"/>
</dbReference>
<dbReference type="EMBL" id="PNBW01000034">
    <property type="protein sequence ID" value="TMO75794.1"/>
    <property type="molecule type" value="Genomic_DNA"/>
</dbReference>
<accession>A0A5S3VC18</accession>
<dbReference type="SUPFAM" id="SSF50978">
    <property type="entry name" value="WD40 repeat-like"/>
    <property type="match status" value="1"/>
</dbReference>
<dbReference type="PANTHER" id="PTHR19857:SF8">
    <property type="entry name" value="ANGIO-ASSOCIATED MIGRATORY CELL PROTEIN"/>
    <property type="match status" value="1"/>
</dbReference>
<evidence type="ECO:0000313" key="4">
    <source>
        <dbReference type="EMBL" id="TMO69616.1"/>
    </source>
</evidence>
<evidence type="ECO:0000256" key="3">
    <source>
        <dbReference type="PROSITE-ProRule" id="PRU00221"/>
    </source>
</evidence>
<evidence type="ECO:0000313" key="6">
    <source>
        <dbReference type="Proteomes" id="UP000307164"/>
    </source>
</evidence>
<proteinExistence type="predicted"/>
<reference evidence="4" key="3">
    <citation type="submission" date="2019-09" db="EMBL/GenBank/DDBJ databases">
        <title>Co-occurence of chitin degradation, pigmentation and bioactivity in marine Pseudoalteromonas.</title>
        <authorList>
            <person name="Sonnenschein E.C."/>
            <person name="Bech P.K."/>
        </authorList>
    </citation>
    <scope>NUCLEOTIDE SEQUENCE</scope>
    <source>
        <strain evidence="4">S3790</strain>
        <strain evidence="5 6">S3895</strain>
    </source>
</reference>
<keyword evidence="1 3" id="KW-0853">WD repeat</keyword>
<dbReference type="InterPro" id="IPR051179">
    <property type="entry name" value="WD_repeat_multifunction"/>
</dbReference>
<reference evidence="7" key="2">
    <citation type="submission" date="2019-06" db="EMBL/GenBank/DDBJ databases">
        <title>Co-occurence of chitin degradation, pigmentation and bioactivity in marine Pseudoalteromonas.</title>
        <authorList>
            <person name="Sonnenschein E.C."/>
            <person name="Bech P.K."/>
        </authorList>
    </citation>
    <scope>NUCLEOTIDE SEQUENCE [LARGE SCALE GENOMIC DNA]</scope>
    <source>
        <strain evidence="7">S3790</strain>
    </source>
</reference>
<sequence>MRWPVVFIALIYMLLIGCKQEVKISDGVVHSFSEEGISFGQFSDDGKLLLGVTHSDVVTLWRIDTKQVELEIPADKVIKSVKHVALSKDNSLLLIANDTTVGLWSVPARAMISKVNFSGVNAYATITALALSPHKDRLLVGMADGSINMADINTRLNNRFQPHTQPVRFLRFDSQGELYMSGALDGKVGLWQFASSDAVFEQEFAHRITSLTTNDDFSMLFVSDGLSAQHIKKLTSGEEVVKLTYSARFKIFRQSLFVQGGALLATSSSKSHLSVWHVGTGEEIGTWTIQTKSKGASIVAMYGDDVGELLTFNSDGMMERWNLDLLEAL</sequence>
<reference evidence="6 7" key="1">
    <citation type="submission" date="2018-01" db="EMBL/GenBank/DDBJ databases">
        <authorList>
            <person name="Paulsen S."/>
            <person name="Gram L.K."/>
        </authorList>
    </citation>
    <scope>NUCLEOTIDE SEQUENCE [LARGE SCALE GENOMIC DNA]</scope>
    <source>
        <strain evidence="4 7">S3790</strain>
        <strain evidence="5 6">S3895</strain>
    </source>
</reference>
<evidence type="ECO:0000313" key="5">
    <source>
        <dbReference type="EMBL" id="TMO75794.1"/>
    </source>
</evidence>
<evidence type="ECO:0000256" key="1">
    <source>
        <dbReference type="ARBA" id="ARBA00022574"/>
    </source>
</evidence>
<feature type="repeat" description="WD" evidence="3">
    <location>
        <begin position="160"/>
        <end position="201"/>
    </location>
</feature>
<organism evidence="4 7">
    <name type="scientific">Pseudoalteromonas aurantia</name>
    <dbReference type="NCBI Taxonomy" id="43654"/>
    <lineage>
        <taxon>Bacteria</taxon>
        <taxon>Pseudomonadati</taxon>
        <taxon>Pseudomonadota</taxon>
        <taxon>Gammaproteobacteria</taxon>
        <taxon>Alteromonadales</taxon>
        <taxon>Pseudoalteromonadaceae</taxon>
        <taxon>Pseudoalteromonas</taxon>
    </lineage>
</organism>